<comment type="caution">
    <text evidence="1">The sequence shown here is derived from an EMBL/GenBank/DDBJ whole genome shotgun (WGS) entry which is preliminary data.</text>
</comment>
<evidence type="ECO:0000313" key="1">
    <source>
        <dbReference type="EMBL" id="OPF70750.1"/>
    </source>
</evidence>
<accession>A0A1V4CU71</accession>
<organism evidence="1 2">
    <name type="scientific">Streptomyces antioxidans</name>
    <dbReference type="NCBI Taxonomy" id="1507734"/>
    <lineage>
        <taxon>Bacteria</taxon>
        <taxon>Bacillati</taxon>
        <taxon>Actinomycetota</taxon>
        <taxon>Actinomycetes</taxon>
        <taxon>Kitasatosporales</taxon>
        <taxon>Streptomycetaceae</taxon>
        <taxon>Streptomyces</taxon>
    </lineage>
</organism>
<dbReference type="EMBL" id="LAKD02000134">
    <property type="protein sequence ID" value="OPF70750.1"/>
    <property type="molecule type" value="Genomic_DNA"/>
</dbReference>
<evidence type="ECO:0000313" key="2">
    <source>
        <dbReference type="Proteomes" id="UP000033615"/>
    </source>
</evidence>
<gene>
    <name evidence="1" type="ORF">VT50_0235910</name>
</gene>
<name>A0A1V4CU71_9ACTN</name>
<dbReference type="Proteomes" id="UP000033615">
    <property type="component" value="Unassembled WGS sequence"/>
</dbReference>
<sequence>MAVSDEQPSRAMKPSESDVRAMQIVIAQARFVSATRLLDVGVGAHAIIDGPTPHVWGRNNRTLESSRVMSALLRFV</sequence>
<dbReference type="AlphaFoldDB" id="A0A1V4CU71"/>
<protein>
    <submittedName>
        <fullName evidence="1">Uncharacterized protein</fullName>
    </submittedName>
</protein>
<reference evidence="1" key="1">
    <citation type="submission" date="2016-12" db="EMBL/GenBank/DDBJ databases">
        <title>Genome sequence of Streptomyces antioxidans MUSC 164.</title>
        <authorList>
            <person name="Lee L.-H."/>
            <person name="Ser H.-L."/>
        </authorList>
    </citation>
    <scope>NUCLEOTIDE SEQUENCE [LARGE SCALE GENOMIC DNA]</scope>
    <source>
        <strain evidence="1">MUSC 164</strain>
    </source>
</reference>
<proteinExistence type="predicted"/>
<keyword evidence="2" id="KW-1185">Reference proteome</keyword>